<feature type="transmembrane region" description="Helical" evidence="5">
    <location>
        <begin position="97"/>
        <end position="116"/>
    </location>
</feature>
<comment type="similarity">
    <text evidence="5">Belongs to the binding-protein-dependent transport system permease family.</text>
</comment>
<evidence type="ECO:0000256" key="1">
    <source>
        <dbReference type="ARBA" id="ARBA00004651"/>
    </source>
</evidence>
<keyword evidence="8" id="KW-1185">Reference proteome</keyword>
<dbReference type="Pfam" id="PF00528">
    <property type="entry name" value="BPD_transp_1"/>
    <property type="match status" value="1"/>
</dbReference>
<dbReference type="InterPro" id="IPR000515">
    <property type="entry name" value="MetI-like"/>
</dbReference>
<dbReference type="PANTHER" id="PTHR30614:SF41">
    <property type="entry name" value="INNER MEMBRANE AMINO-ACID ABC TRANSPORTER PERMEASE PROTEIN YHDY"/>
    <property type="match status" value="1"/>
</dbReference>
<feature type="transmembrane region" description="Helical" evidence="5">
    <location>
        <begin position="198"/>
        <end position="217"/>
    </location>
</feature>
<evidence type="ECO:0000256" key="3">
    <source>
        <dbReference type="ARBA" id="ARBA00022989"/>
    </source>
</evidence>
<dbReference type="InterPro" id="IPR035906">
    <property type="entry name" value="MetI-like_sf"/>
</dbReference>
<evidence type="ECO:0000313" key="7">
    <source>
        <dbReference type="EMBL" id="MDQ2068117.1"/>
    </source>
</evidence>
<dbReference type="Proteomes" id="UP001239680">
    <property type="component" value="Unassembled WGS sequence"/>
</dbReference>
<accession>A0ABU0W2C7</accession>
<keyword evidence="2 5" id="KW-0812">Transmembrane</keyword>
<dbReference type="PROSITE" id="PS50928">
    <property type="entry name" value="ABC_TM1"/>
    <property type="match status" value="1"/>
</dbReference>
<feature type="transmembrane region" description="Helical" evidence="5">
    <location>
        <begin position="122"/>
        <end position="146"/>
    </location>
</feature>
<name>A0ABU0W2C7_9RHOB</name>
<organism evidence="7 8">
    <name type="scientific">Pseudogemmobacter lacusdianii</name>
    <dbReference type="NCBI Taxonomy" id="3069608"/>
    <lineage>
        <taxon>Bacteria</taxon>
        <taxon>Pseudomonadati</taxon>
        <taxon>Pseudomonadota</taxon>
        <taxon>Alphaproteobacteria</taxon>
        <taxon>Rhodobacterales</taxon>
        <taxon>Paracoccaceae</taxon>
        <taxon>Pseudogemmobacter</taxon>
    </lineage>
</organism>
<feature type="transmembrane region" description="Helical" evidence="5">
    <location>
        <begin position="328"/>
        <end position="348"/>
    </location>
</feature>
<evidence type="ECO:0000256" key="5">
    <source>
        <dbReference type="RuleBase" id="RU363032"/>
    </source>
</evidence>
<sequence length="358" mass="39403">MANSATARALPPISPLKTRLRKSFFPTPLSGAISLAGMAFAAWALWHLFQWAAWNAVFIGTAEDCRAASGACWAVIADRWRLMFFGLYPHEEHWRSALGCLILILVIILSCLPVFWRPLRLAVLWVCSLAVFILLMRGGVFGLSYVGEERWGGLTLSIFIFCATALIGMPLSIALALLRRSSLPLVSVVTGMVIDSVRSLPLVTILFAVAVVLPILAPGSSGTKIMRVIAGMALFFAAYQSEILRSGIQSLPVGQDEAAKSLGLGYWHRMTRIILPQAFRRALPPTVSQFAISFKEVSLVIIIGVFDFLASGNAAYGSGEWAFTYVEVYVFMAFVNFIFIFSLSRYGAYLERRMRVGK</sequence>
<comment type="subcellular location">
    <subcellularLocation>
        <location evidence="1 5">Cell membrane</location>
        <topology evidence="1 5">Multi-pass membrane protein</topology>
    </subcellularLocation>
</comment>
<feature type="transmembrane region" description="Helical" evidence="5">
    <location>
        <begin position="24"/>
        <end position="46"/>
    </location>
</feature>
<evidence type="ECO:0000259" key="6">
    <source>
        <dbReference type="PROSITE" id="PS50928"/>
    </source>
</evidence>
<keyword evidence="3 5" id="KW-1133">Transmembrane helix</keyword>
<gene>
    <name evidence="7" type="ORF">Q9295_17225</name>
</gene>
<dbReference type="SUPFAM" id="SSF161098">
    <property type="entry name" value="MetI-like"/>
    <property type="match status" value="1"/>
</dbReference>
<evidence type="ECO:0000256" key="2">
    <source>
        <dbReference type="ARBA" id="ARBA00022692"/>
    </source>
</evidence>
<reference evidence="7 8" key="1">
    <citation type="submission" date="2023-08" db="EMBL/GenBank/DDBJ databases">
        <title>Characterization of two Paracoccaceae strains isolated from Phycosphere and proposal of Xinfangfangia lacusdiani sp. nov.</title>
        <authorList>
            <person name="Deng Y."/>
            <person name="Zhang Y.Q."/>
        </authorList>
    </citation>
    <scope>NUCLEOTIDE SEQUENCE [LARGE SCALE GENOMIC DNA]</scope>
    <source>
        <strain evidence="7 8">CPCC 101601</strain>
    </source>
</reference>
<protein>
    <submittedName>
        <fullName evidence="7">Amino acid ABC transporter permease</fullName>
    </submittedName>
</protein>
<dbReference type="InterPro" id="IPR043429">
    <property type="entry name" value="ArtM/GltK/GlnP/TcyL/YhdX-like"/>
</dbReference>
<keyword evidence="5" id="KW-0813">Transport</keyword>
<evidence type="ECO:0000256" key="4">
    <source>
        <dbReference type="ARBA" id="ARBA00023136"/>
    </source>
</evidence>
<feature type="transmembrane region" description="Helical" evidence="5">
    <location>
        <begin position="158"/>
        <end position="178"/>
    </location>
</feature>
<dbReference type="RefSeq" id="WP_306681824.1">
    <property type="nucleotide sequence ID" value="NZ_JAVDBT010000023.1"/>
</dbReference>
<dbReference type="PANTHER" id="PTHR30614">
    <property type="entry name" value="MEMBRANE COMPONENT OF AMINO ACID ABC TRANSPORTER"/>
    <property type="match status" value="1"/>
</dbReference>
<dbReference type="EMBL" id="JAVDBT010000023">
    <property type="protein sequence ID" value="MDQ2068117.1"/>
    <property type="molecule type" value="Genomic_DNA"/>
</dbReference>
<comment type="caution">
    <text evidence="7">The sequence shown here is derived from an EMBL/GenBank/DDBJ whole genome shotgun (WGS) entry which is preliminary data.</text>
</comment>
<keyword evidence="4 5" id="KW-0472">Membrane</keyword>
<dbReference type="Gene3D" id="1.10.3720.10">
    <property type="entry name" value="MetI-like"/>
    <property type="match status" value="1"/>
</dbReference>
<dbReference type="CDD" id="cd06261">
    <property type="entry name" value="TM_PBP2"/>
    <property type="match status" value="1"/>
</dbReference>
<feature type="domain" description="ABC transmembrane type-1" evidence="6">
    <location>
        <begin position="154"/>
        <end position="342"/>
    </location>
</feature>
<proteinExistence type="inferred from homology"/>
<evidence type="ECO:0000313" key="8">
    <source>
        <dbReference type="Proteomes" id="UP001239680"/>
    </source>
</evidence>